<proteinExistence type="predicted"/>
<feature type="compositionally biased region" description="Basic and acidic residues" evidence="1">
    <location>
        <begin position="1"/>
        <end position="14"/>
    </location>
</feature>
<organism evidence="2">
    <name type="scientific">Oryza sativa subsp. japonica</name>
    <name type="common">Rice</name>
    <dbReference type="NCBI Taxonomy" id="39947"/>
    <lineage>
        <taxon>Eukaryota</taxon>
        <taxon>Viridiplantae</taxon>
        <taxon>Streptophyta</taxon>
        <taxon>Embryophyta</taxon>
        <taxon>Tracheophyta</taxon>
        <taxon>Spermatophyta</taxon>
        <taxon>Magnoliopsida</taxon>
        <taxon>Liliopsida</taxon>
        <taxon>Poales</taxon>
        <taxon>Poaceae</taxon>
        <taxon>BOP clade</taxon>
        <taxon>Oryzoideae</taxon>
        <taxon>Oryzeae</taxon>
        <taxon>Oryzinae</taxon>
        <taxon>Oryza</taxon>
        <taxon>Oryza sativa</taxon>
    </lineage>
</organism>
<evidence type="ECO:0000256" key="1">
    <source>
        <dbReference type="SAM" id="MobiDB-lite"/>
    </source>
</evidence>
<sequence>MRMKEHSEKKEVWRRGAKQTPGWVDKFHKKKSMTQKKVPADKDKNKKAPQKNDSSAGSLFGEK</sequence>
<reference evidence="2" key="1">
    <citation type="journal article" date="2002" name="Nature">
        <title>The genome sequence and structure of rice chromosome 1.</title>
        <authorList>
            <person name="Sasaki T."/>
            <person name="Matsumoto T."/>
            <person name="Yamamoto K."/>
            <person name="Sakata K."/>
            <person name="Baba T."/>
            <person name="Katayose Y."/>
            <person name="Wu J."/>
            <person name="Niimura Y."/>
            <person name="Cheng Z."/>
            <person name="Nagamura Y."/>
            <person name="Antonio B.A."/>
            <person name="Kanamori H."/>
            <person name="Hosokawa S."/>
            <person name="Masukawa M."/>
            <person name="Arikawa K."/>
            <person name="Chiden Y."/>
            <person name="Hayashi M."/>
            <person name="Okamoto M."/>
            <person name="Ando T."/>
            <person name="Aoki H."/>
            <person name="Arita K."/>
            <person name="Hamada M."/>
            <person name="Harada C."/>
            <person name="Hijishita S."/>
            <person name="Honda M."/>
            <person name="Ichikawa Y."/>
            <person name="Idonuma A."/>
            <person name="Iijima M."/>
            <person name="Ikeda M."/>
            <person name="Ikeno M."/>
            <person name="Itoh S."/>
            <person name="Itoh T."/>
            <person name="Itoh Y."/>
            <person name="Itoh Y."/>
            <person name="Iwabuchi A."/>
            <person name="Kamiya K."/>
            <person name="Karasawa W."/>
            <person name="Katagiri S."/>
            <person name="Kikuta A."/>
            <person name="Kobayashi N."/>
            <person name="Kono I."/>
            <person name="Machita K."/>
            <person name="Maehara T."/>
            <person name="Mizuno H."/>
            <person name="Mizubayashi T."/>
            <person name="Mukai Y."/>
            <person name="Nagasaki H."/>
            <person name="Nakashima M."/>
            <person name="Nakama Y."/>
            <person name="Nakamichi Y."/>
            <person name="Nakamura M."/>
            <person name="Namiki N."/>
            <person name="Negishi M."/>
            <person name="Ohta I."/>
            <person name="Ono N."/>
            <person name="Saji S."/>
            <person name="Sakai K."/>
            <person name="Shibata M."/>
            <person name="Shimokawa T."/>
            <person name="Shomura A."/>
            <person name="Song J."/>
            <person name="Takazaki Y."/>
            <person name="Terasawa K."/>
            <person name="Tsuji K."/>
            <person name="Waki K."/>
            <person name="Yamagata H."/>
            <person name="Yamane H."/>
            <person name="Yoshiki S."/>
            <person name="Yoshihara R."/>
            <person name="Yukawa K."/>
            <person name="Zhong H."/>
            <person name="Iwama H."/>
            <person name="Endo T."/>
            <person name="Ito H."/>
            <person name="Hahn J.H."/>
            <person name="Kim H.I."/>
            <person name="Eun M.Y."/>
            <person name="Yano M."/>
            <person name="Jiang J."/>
            <person name="Gojobori T."/>
        </authorList>
    </citation>
    <scope>NUCLEOTIDE SEQUENCE [LARGE SCALE GENOMIC DNA]</scope>
</reference>
<name>Q5VQV2_ORYSJ</name>
<evidence type="ECO:0000313" key="2">
    <source>
        <dbReference type="EMBL" id="BAD68163.1"/>
    </source>
</evidence>
<feature type="region of interest" description="Disordered" evidence="1">
    <location>
        <begin position="1"/>
        <end position="63"/>
    </location>
</feature>
<accession>Q5VQV2</accession>
<dbReference type="EMBL" id="AP003232">
    <property type="protein sequence ID" value="BAD68163.1"/>
    <property type="molecule type" value="Genomic_DNA"/>
</dbReference>
<dbReference type="Proteomes" id="UP000817658">
    <property type="component" value="Chromosome 1"/>
</dbReference>
<gene>
    <name evidence="2" type="primary">P0034E02.38</name>
</gene>
<protein>
    <submittedName>
        <fullName evidence="2">Uncharacterized protein</fullName>
    </submittedName>
</protein>
<dbReference type="AlphaFoldDB" id="Q5VQV2"/>